<organism evidence="1 2">
    <name type="scientific">Papaver somniferum</name>
    <name type="common">Opium poppy</name>
    <dbReference type="NCBI Taxonomy" id="3469"/>
    <lineage>
        <taxon>Eukaryota</taxon>
        <taxon>Viridiplantae</taxon>
        <taxon>Streptophyta</taxon>
        <taxon>Embryophyta</taxon>
        <taxon>Tracheophyta</taxon>
        <taxon>Spermatophyta</taxon>
        <taxon>Magnoliopsida</taxon>
        <taxon>Ranunculales</taxon>
        <taxon>Papaveraceae</taxon>
        <taxon>Papaveroideae</taxon>
        <taxon>Papaver</taxon>
    </lineage>
</organism>
<keyword evidence="2" id="KW-1185">Reference proteome</keyword>
<protein>
    <submittedName>
        <fullName evidence="1">Uncharacterized protein</fullName>
    </submittedName>
</protein>
<dbReference type="AlphaFoldDB" id="A0A4Y7L3Z6"/>
<sequence length="64" mass="7257">MAMSHPGVCQFTPAQLQIGNADAPLQLHRILAKTKRHSMTETKSEAHLKTRQNANTIWKFLMVE</sequence>
<dbReference type="Gramene" id="RZC79362">
    <property type="protein sequence ID" value="RZC79362"/>
    <property type="gene ID" value="C5167_003569"/>
</dbReference>
<evidence type="ECO:0000313" key="2">
    <source>
        <dbReference type="Proteomes" id="UP000316621"/>
    </source>
</evidence>
<gene>
    <name evidence="1" type="ORF">C5167_003569</name>
</gene>
<accession>A0A4Y7L3Z6</accession>
<proteinExistence type="predicted"/>
<dbReference type="EMBL" id="CM010723">
    <property type="protein sequence ID" value="RZC79362.1"/>
    <property type="molecule type" value="Genomic_DNA"/>
</dbReference>
<dbReference type="Proteomes" id="UP000316621">
    <property type="component" value="Chromosome 9"/>
</dbReference>
<reference evidence="1 2" key="1">
    <citation type="journal article" date="2018" name="Science">
        <title>The opium poppy genome and morphinan production.</title>
        <authorList>
            <person name="Guo L."/>
            <person name="Winzer T."/>
            <person name="Yang X."/>
            <person name="Li Y."/>
            <person name="Ning Z."/>
            <person name="He Z."/>
            <person name="Teodor R."/>
            <person name="Lu Y."/>
            <person name="Bowser T.A."/>
            <person name="Graham I.A."/>
            <person name="Ye K."/>
        </authorList>
    </citation>
    <scope>NUCLEOTIDE SEQUENCE [LARGE SCALE GENOMIC DNA]</scope>
    <source>
        <strain evidence="2">cv. HN1</strain>
        <tissue evidence="1">Leaves</tissue>
    </source>
</reference>
<evidence type="ECO:0000313" key="1">
    <source>
        <dbReference type="EMBL" id="RZC79362.1"/>
    </source>
</evidence>
<name>A0A4Y7L3Z6_PAPSO</name>